<gene>
    <name evidence="1" type="ORF">BT96DRAFT_1020380</name>
</gene>
<evidence type="ECO:0000313" key="2">
    <source>
        <dbReference type="Proteomes" id="UP000799118"/>
    </source>
</evidence>
<organism evidence="1 2">
    <name type="scientific">Gymnopus androsaceus JB14</name>
    <dbReference type="NCBI Taxonomy" id="1447944"/>
    <lineage>
        <taxon>Eukaryota</taxon>
        <taxon>Fungi</taxon>
        <taxon>Dikarya</taxon>
        <taxon>Basidiomycota</taxon>
        <taxon>Agaricomycotina</taxon>
        <taxon>Agaricomycetes</taxon>
        <taxon>Agaricomycetidae</taxon>
        <taxon>Agaricales</taxon>
        <taxon>Marasmiineae</taxon>
        <taxon>Omphalotaceae</taxon>
        <taxon>Gymnopus</taxon>
    </lineage>
</organism>
<dbReference type="OrthoDB" id="3063059at2759"/>
<feature type="non-terminal residue" evidence="1">
    <location>
        <position position="338"/>
    </location>
</feature>
<accession>A0A6A4HJ87</accession>
<name>A0A6A4HJ87_9AGAR</name>
<dbReference type="AlphaFoldDB" id="A0A6A4HJ87"/>
<keyword evidence="2" id="KW-1185">Reference proteome</keyword>
<dbReference type="Proteomes" id="UP000799118">
    <property type="component" value="Unassembled WGS sequence"/>
</dbReference>
<dbReference type="EMBL" id="ML769488">
    <property type="protein sequence ID" value="KAE9398043.1"/>
    <property type="molecule type" value="Genomic_DNA"/>
</dbReference>
<evidence type="ECO:0000313" key="1">
    <source>
        <dbReference type="EMBL" id="KAE9398043.1"/>
    </source>
</evidence>
<reference evidence="1" key="1">
    <citation type="journal article" date="2019" name="Environ. Microbiol.">
        <title>Fungal ecological strategies reflected in gene transcription - a case study of two litter decomposers.</title>
        <authorList>
            <person name="Barbi F."/>
            <person name="Kohler A."/>
            <person name="Barry K."/>
            <person name="Baskaran P."/>
            <person name="Daum C."/>
            <person name="Fauchery L."/>
            <person name="Ihrmark K."/>
            <person name="Kuo A."/>
            <person name="LaButti K."/>
            <person name="Lipzen A."/>
            <person name="Morin E."/>
            <person name="Grigoriev I.V."/>
            <person name="Henrissat B."/>
            <person name="Lindahl B."/>
            <person name="Martin F."/>
        </authorList>
    </citation>
    <scope>NUCLEOTIDE SEQUENCE</scope>
    <source>
        <strain evidence="1">JB14</strain>
    </source>
</reference>
<protein>
    <submittedName>
        <fullName evidence="1">Uncharacterized protein</fullName>
    </submittedName>
</protein>
<proteinExistence type="predicted"/>
<sequence>MISSSRGCLFTTTIINYLASSAIPRMNEYDFLPWLTRSQTTRLCEVLPNFSETGFEVLKVKWNRLRQHVPHDIYNGVIFEWVEDRLLAEPFTEDEGLFYLKLSNAIGSPEFLHRLVCLALDKEGTVPSFGLGFLLSTFRGKLKPFELLDTLLGSVLPRVGSDDEEEVKDLYQDWLHWKMQHVNCFTDPDEPINIPNPVKALPATPVNQKDARNLKRKVLCSEFVLDMNVELSSKRPRVSAPPKSRSGRLLQWFNPTTFRFKPDSILHDKENENQENTNVTFAGCHRSGRTSYSRNYVLLVWFHVWSQHFACLCYSFKELVRRVLQFQSYTYVFIIYNY</sequence>